<organism evidence="2 3">
    <name type="scientific">Streptomyces spinoverrucosus</name>
    <dbReference type="NCBI Taxonomy" id="284043"/>
    <lineage>
        <taxon>Bacteria</taxon>
        <taxon>Bacillati</taxon>
        <taxon>Actinomycetota</taxon>
        <taxon>Actinomycetes</taxon>
        <taxon>Kitasatosporales</taxon>
        <taxon>Streptomycetaceae</taxon>
        <taxon>Streptomyces</taxon>
    </lineage>
</organism>
<dbReference type="EMBL" id="BJND01000008">
    <property type="protein sequence ID" value="GEC03939.1"/>
    <property type="molecule type" value="Genomic_DNA"/>
</dbReference>
<accession>A0A4Y3VE11</accession>
<feature type="region of interest" description="Disordered" evidence="1">
    <location>
        <begin position="1"/>
        <end position="25"/>
    </location>
</feature>
<name>A0A4Y3VE11_9ACTN</name>
<gene>
    <name evidence="2" type="ORF">SSP24_15940</name>
</gene>
<evidence type="ECO:0000256" key="1">
    <source>
        <dbReference type="SAM" id="MobiDB-lite"/>
    </source>
</evidence>
<keyword evidence="3" id="KW-1185">Reference proteome</keyword>
<dbReference type="AlphaFoldDB" id="A0A4Y3VE11"/>
<sequence length="104" mass="11259">MEDNEDNRETLHKGGPGGRAYDDARKRGMCQPVATEVDLMNSWMRAAPVATTAIGHTSRSCSADSSSQRLLREAALTLESHARGCHRVFTPAHGLPASVATVRR</sequence>
<evidence type="ECO:0000313" key="3">
    <source>
        <dbReference type="Proteomes" id="UP000317881"/>
    </source>
</evidence>
<protein>
    <submittedName>
        <fullName evidence="2">Uncharacterized protein</fullName>
    </submittedName>
</protein>
<evidence type="ECO:0000313" key="2">
    <source>
        <dbReference type="EMBL" id="GEC03939.1"/>
    </source>
</evidence>
<dbReference type="Proteomes" id="UP000317881">
    <property type="component" value="Unassembled WGS sequence"/>
</dbReference>
<comment type="caution">
    <text evidence="2">The sequence shown here is derived from an EMBL/GenBank/DDBJ whole genome shotgun (WGS) entry which is preliminary data.</text>
</comment>
<reference evidence="2 3" key="1">
    <citation type="submission" date="2019-06" db="EMBL/GenBank/DDBJ databases">
        <title>Whole genome shotgun sequence of Streptomyces spinoverrucosus NBRC 14228.</title>
        <authorList>
            <person name="Hosoyama A."/>
            <person name="Uohara A."/>
            <person name="Ohji S."/>
            <person name="Ichikawa N."/>
        </authorList>
    </citation>
    <scope>NUCLEOTIDE SEQUENCE [LARGE SCALE GENOMIC DNA]</scope>
    <source>
        <strain evidence="2 3">NBRC 14228</strain>
    </source>
</reference>
<proteinExistence type="predicted"/>